<evidence type="ECO:0000256" key="4">
    <source>
        <dbReference type="ARBA" id="ARBA00022737"/>
    </source>
</evidence>
<protein>
    <recommendedName>
        <fullName evidence="2">fumarate hydratase</fullName>
        <ecNumber evidence="2">4.2.1.2</ecNumber>
    </recommendedName>
</protein>
<dbReference type="SUPFAM" id="SSF48557">
    <property type="entry name" value="L-aspartase-like"/>
    <property type="match status" value="1"/>
</dbReference>
<reference evidence="11" key="1">
    <citation type="submission" date="2023-11" db="EMBL/GenBank/DDBJ databases">
        <title>The genome sequences of three competitors of mushroom-forming fungi.</title>
        <authorList>
            <person name="Beijen E."/>
            <person name="Ohm R.A."/>
        </authorList>
    </citation>
    <scope>NUCLEOTIDE SEQUENCE</scope>
    <source>
        <strain evidence="11">CBS 100526</strain>
    </source>
</reference>
<evidence type="ECO:0000259" key="9">
    <source>
        <dbReference type="Pfam" id="PF00206"/>
    </source>
</evidence>
<dbReference type="SMART" id="SM00320">
    <property type="entry name" value="WD40"/>
    <property type="match status" value="6"/>
</dbReference>
<keyword evidence="4" id="KW-0677">Repeat</keyword>
<feature type="domain" description="Fumarase C C-terminal" evidence="10">
    <location>
        <begin position="899"/>
        <end position="951"/>
    </location>
</feature>
<evidence type="ECO:0000256" key="5">
    <source>
        <dbReference type="ARBA" id="ARBA00023239"/>
    </source>
</evidence>
<evidence type="ECO:0000313" key="12">
    <source>
        <dbReference type="Proteomes" id="UP001273209"/>
    </source>
</evidence>
<dbReference type="NCBIfam" id="TIGR00979">
    <property type="entry name" value="fumC_II"/>
    <property type="match status" value="1"/>
</dbReference>
<dbReference type="PRINTS" id="PR00149">
    <property type="entry name" value="FUMRATELYASE"/>
</dbReference>
<dbReference type="InterPro" id="IPR020557">
    <property type="entry name" value="Fumarate_lyase_CS"/>
</dbReference>
<dbReference type="InterPro" id="IPR024083">
    <property type="entry name" value="Fumarase/histidase_N"/>
</dbReference>
<organism evidence="11 12">
    <name type="scientific">Trichoderma aggressivum f. europaeum</name>
    <dbReference type="NCBI Taxonomy" id="173218"/>
    <lineage>
        <taxon>Eukaryota</taxon>
        <taxon>Fungi</taxon>
        <taxon>Dikarya</taxon>
        <taxon>Ascomycota</taxon>
        <taxon>Pezizomycotina</taxon>
        <taxon>Sordariomycetes</taxon>
        <taxon>Hypocreomycetidae</taxon>
        <taxon>Hypocreales</taxon>
        <taxon>Hypocreaceae</taxon>
        <taxon>Trichoderma</taxon>
    </lineage>
</organism>
<evidence type="ECO:0000256" key="8">
    <source>
        <dbReference type="SAM" id="MobiDB-lite"/>
    </source>
</evidence>
<feature type="repeat" description="WD" evidence="7">
    <location>
        <begin position="316"/>
        <end position="353"/>
    </location>
</feature>
<dbReference type="AlphaFoldDB" id="A0AAE1IJ76"/>
<dbReference type="Gene3D" id="1.20.200.10">
    <property type="entry name" value="Fumarase/aspartase (Central domain)"/>
    <property type="match status" value="1"/>
</dbReference>
<keyword evidence="3 7" id="KW-0853">WD repeat</keyword>
<dbReference type="FunFam" id="1.20.200.10:FF:000001">
    <property type="entry name" value="Fumarate hydratase, mitochondrial"/>
    <property type="match status" value="1"/>
</dbReference>
<feature type="domain" description="Fumarate lyase N-terminal" evidence="9">
    <location>
        <begin position="500"/>
        <end position="833"/>
    </location>
</feature>
<dbReference type="InterPro" id="IPR000362">
    <property type="entry name" value="Fumarate_lyase_fam"/>
</dbReference>
<dbReference type="InterPro" id="IPR001680">
    <property type="entry name" value="WD40_rpt"/>
</dbReference>
<dbReference type="RefSeq" id="XP_062757613.1">
    <property type="nucleotide sequence ID" value="XM_062897937.1"/>
</dbReference>
<dbReference type="PROSITE" id="PS50082">
    <property type="entry name" value="WD_REPEATS_2"/>
    <property type="match status" value="3"/>
</dbReference>
<keyword evidence="5" id="KW-0456">Lyase</keyword>
<comment type="similarity">
    <text evidence="1">Belongs to the class-II fumarase/aspartase family. Fumarase subfamily.</text>
</comment>
<proteinExistence type="inferred from homology"/>
<dbReference type="InterPro" id="IPR022761">
    <property type="entry name" value="Fumarate_lyase_N"/>
</dbReference>
<dbReference type="InterPro" id="IPR018951">
    <property type="entry name" value="Fumarase_C_C"/>
</dbReference>
<comment type="caution">
    <text evidence="11">The sequence shown here is derived from an EMBL/GenBank/DDBJ whole genome shotgun (WGS) entry which is preliminary data.</text>
</comment>
<dbReference type="GO" id="GO:0004333">
    <property type="term" value="F:fumarate hydratase activity"/>
    <property type="evidence" value="ECO:0007669"/>
    <property type="project" value="UniProtKB-EC"/>
</dbReference>
<feature type="region of interest" description="Disordered" evidence="8">
    <location>
        <begin position="1"/>
        <end position="31"/>
    </location>
</feature>
<dbReference type="CDD" id="cd00200">
    <property type="entry name" value="WD40"/>
    <property type="match status" value="1"/>
</dbReference>
<name>A0AAE1IJ76_9HYPO</name>
<evidence type="ECO:0000259" key="10">
    <source>
        <dbReference type="Pfam" id="PF10415"/>
    </source>
</evidence>
<dbReference type="GO" id="GO:0006106">
    <property type="term" value="P:fumarate metabolic process"/>
    <property type="evidence" value="ECO:0007669"/>
    <property type="project" value="InterPro"/>
</dbReference>
<dbReference type="HAMAP" id="MF_00743">
    <property type="entry name" value="FumaraseC"/>
    <property type="match status" value="1"/>
</dbReference>
<dbReference type="Gene3D" id="1.10.40.30">
    <property type="entry name" value="Fumarase/aspartase (C-terminal domain)"/>
    <property type="match status" value="1"/>
</dbReference>
<sequence length="956" mass="103646">MSNSQPVSDLSQQCSDNSPPAKEQGYPEAAQILTELPEKHESMPGRRVQETVKIEDGAAAVEIIIQGSGLRAFVDPLLEPLCFDLVGTLPQMVPTFRVAYSHDGKYIATGDDMGNAYVFDAANKRIVLQKGVEVKELVSSPVCFSPDGQSFMFASGGLVQVCDIATKTVRRLFDHKSGASALDVSKDGRWLASGDFCGTVHIWDLEQRVESVGNKKVEAQGTIAADLPKEPKEFTEGNAYIFDVKISQDSCFVAAVGDDDYAHVWNLKTGELVAKFYHGKRVRSVALSSDGKFLVTGGDSDFKVWNRDTGACRSYHEALGSGLTALSMTPDDRWIVTASNRGLIRFWDLATGKSHCIVDAHKKIIYSIAFKPGGGSFVTVSKDKTWNTAIGLYSARFAPSNSTQLTDYPRLFFYFCIRQIDTKKQKMLRRASARAASGAIAGSRLWQKSASPLSHSLTPQSINSNITFSLCQKSIPASLRALHATRVTMADKRVESDAFGEIEVPADKYWGAQTQRSLGNFKINQPQDRMPPPVITAFGILKGAAATVNMRYGLDPKIGEAIQQAAKEVADGKLLDHFPLVVWQTGSGTQSNMNANEVISNRAIEILGGTMGSKKPVHPNDHVNRSASSNDTFPTVMHIAAVLELERDLLPALHSLRAALQAKVDEFEAKKIIKIGRTHLQDATPLTLAQEFSGYVAQLDFGIKRVESSLPDLKLLAQGGTAVGTGINTFEGFAEGIAEEVSKMTGITFQTAPNKFEALAAHDAVVQAHGSLNTLAASLTKIAQDIRYLGSGPRCGLGELVLPENEPGSSIMPGKVNPTQCEALTMVCAQVMGNNVATTIGGMNGQFELNVYKPLIIRNLLHSSRILADGMRSFEENLVAGLQANEEKIASIMKESLMLVTCLNPKIGYDMASKVAKNAHKKGLTLKQSAMELQALTEQEFDDLVKPELMVGPKKV</sequence>
<dbReference type="FunFam" id="1.10.275.10:FF:000001">
    <property type="entry name" value="Fumarate hydratase, mitochondrial"/>
    <property type="match status" value="1"/>
</dbReference>
<dbReference type="FunFam" id="1.10.40.30:FF:000002">
    <property type="entry name" value="Fumarate hydratase class II"/>
    <property type="match status" value="1"/>
</dbReference>
<dbReference type="InterPro" id="IPR011047">
    <property type="entry name" value="Quinoprotein_ADH-like_sf"/>
</dbReference>
<gene>
    <name evidence="11" type="ORF">Triagg1_3624</name>
</gene>
<accession>A0AAE1IJ76</accession>
<dbReference type="GeneID" id="87917842"/>
<dbReference type="InterPro" id="IPR019775">
    <property type="entry name" value="WD40_repeat_CS"/>
</dbReference>
<dbReference type="PANTHER" id="PTHR11444">
    <property type="entry name" value="ASPARTATEAMMONIA/ARGININOSUCCINATE/ADENYLOSUCCINATE LYASE"/>
    <property type="match status" value="1"/>
</dbReference>
<feature type="repeat" description="WD" evidence="7">
    <location>
        <begin position="234"/>
        <end position="275"/>
    </location>
</feature>
<evidence type="ECO:0000256" key="6">
    <source>
        <dbReference type="ARBA" id="ARBA00056821"/>
    </source>
</evidence>
<evidence type="ECO:0000256" key="2">
    <source>
        <dbReference type="ARBA" id="ARBA00012921"/>
    </source>
</evidence>
<evidence type="ECO:0000256" key="3">
    <source>
        <dbReference type="ARBA" id="ARBA00022574"/>
    </source>
</evidence>
<dbReference type="EMBL" id="JAWRVG010000010">
    <property type="protein sequence ID" value="KAK4077930.1"/>
    <property type="molecule type" value="Genomic_DNA"/>
</dbReference>
<evidence type="ECO:0000313" key="11">
    <source>
        <dbReference type="EMBL" id="KAK4077930.1"/>
    </source>
</evidence>
<comment type="function">
    <text evidence="6">Catalyzes the reversible stereospecific interconversion of fumarate to L-malate. In mitochondrion, catalyzes the hydration of fumarate to L-malate in the tricarboxylic acid (TCA) cycle to facilitate a transition step in the production of energy in the form of NADH. In cytoplasm and nucleus, involved in DNA repair in response to DNA damage: following DNA double-strand breaks (DSBs), translocates from the cytosol to the nucleus and promotes DNA repair by catalyzing the dehydration of L-malate to fumarate.</text>
</comment>
<dbReference type="PROSITE" id="PS00678">
    <property type="entry name" value="WD_REPEATS_1"/>
    <property type="match status" value="1"/>
</dbReference>
<dbReference type="Pfam" id="PF00206">
    <property type="entry name" value="Lyase_1"/>
    <property type="match status" value="1"/>
</dbReference>
<feature type="repeat" description="WD" evidence="7">
    <location>
        <begin position="172"/>
        <end position="206"/>
    </location>
</feature>
<dbReference type="PANTHER" id="PTHR11444:SF1">
    <property type="entry name" value="FUMARATE HYDRATASE, MITOCHONDRIAL"/>
    <property type="match status" value="1"/>
</dbReference>
<dbReference type="GO" id="GO:0006108">
    <property type="term" value="P:malate metabolic process"/>
    <property type="evidence" value="ECO:0007669"/>
    <property type="project" value="TreeGrafter"/>
</dbReference>
<dbReference type="SUPFAM" id="SSF50998">
    <property type="entry name" value="Quinoprotein alcohol dehydrogenase-like"/>
    <property type="match status" value="1"/>
</dbReference>
<dbReference type="PROSITE" id="PS00163">
    <property type="entry name" value="FUMARATE_LYASES"/>
    <property type="match status" value="1"/>
</dbReference>
<keyword evidence="12" id="KW-1185">Reference proteome</keyword>
<dbReference type="Gene3D" id="2.130.10.10">
    <property type="entry name" value="YVTN repeat-like/Quinoprotein amine dehydrogenase"/>
    <property type="match status" value="2"/>
</dbReference>
<dbReference type="Gene3D" id="1.10.275.10">
    <property type="entry name" value="Fumarase/aspartase (N-terminal domain)"/>
    <property type="match status" value="1"/>
</dbReference>
<evidence type="ECO:0000256" key="1">
    <source>
        <dbReference type="ARBA" id="ARBA00009084"/>
    </source>
</evidence>
<feature type="compositionally biased region" description="Polar residues" evidence="8">
    <location>
        <begin position="1"/>
        <end position="18"/>
    </location>
</feature>
<dbReference type="Proteomes" id="UP001273209">
    <property type="component" value="Unassembled WGS sequence"/>
</dbReference>
<dbReference type="EC" id="4.2.1.2" evidence="2"/>
<dbReference type="InterPro" id="IPR015943">
    <property type="entry name" value="WD40/YVTN_repeat-like_dom_sf"/>
</dbReference>
<dbReference type="Pfam" id="PF00400">
    <property type="entry name" value="WD40"/>
    <property type="match status" value="5"/>
</dbReference>
<dbReference type="Pfam" id="PF10415">
    <property type="entry name" value="FumaraseC_C"/>
    <property type="match status" value="1"/>
</dbReference>
<dbReference type="CDD" id="cd01362">
    <property type="entry name" value="Fumarase_classII"/>
    <property type="match status" value="1"/>
</dbReference>
<evidence type="ECO:0000256" key="7">
    <source>
        <dbReference type="PROSITE-ProRule" id="PRU00221"/>
    </source>
</evidence>
<dbReference type="GO" id="GO:0006099">
    <property type="term" value="P:tricarboxylic acid cycle"/>
    <property type="evidence" value="ECO:0007669"/>
    <property type="project" value="InterPro"/>
</dbReference>
<dbReference type="InterPro" id="IPR005677">
    <property type="entry name" value="Fum_hydII"/>
</dbReference>
<dbReference type="GO" id="GO:0005739">
    <property type="term" value="C:mitochondrion"/>
    <property type="evidence" value="ECO:0007669"/>
    <property type="project" value="TreeGrafter"/>
</dbReference>
<dbReference type="InterPro" id="IPR008948">
    <property type="entry name" value="L-Aspartase-like"/>
</dbReference>